<dbReference type="PROSITE" id="PS50850">
    <property type="entry name" value="MFS"/>
    <property type="match status" value="1"/>
</dbReference>
<reference evidence="4" key="1">
    <citation type="journal article" date="2015" name="Elife">
        <title>Stem cells and fluid flow drive cyst formation in an invertebrate excretory organ.</title>
        <authorList>
            <person name="Thi-Kim Vu H."/>
            <person name="Rink J.C."/>
            <person name="McKinney S.A."/>
            <person name="McClain M."/>
            <person name="Lakshmanaperumal N."/>
            <person name="Alexander R."/>
            <person name="Sanchez Alvarado A."/>
        </authorList>
    </citation>
    <scope>NUCLEOTIDE SEQUENCE</scope>
</reference>
<dbReference type="InterPro" id="IPR036259">
    <property type="entry name" value="MFS_trans_sf"/>
</dbReference>
<gene>
    <name evidence="4" type="primary">slc16a-9</name>
</gene>
<dbReference type="Pfam" id="PF07690">
    <property type="entry name" value="MFS_1"/>
    <property type="match status" value="2"/>
</dbReference>
<dbReference type="GO" id="GO:0016020">
    <property type="term" value="C:membrane"/>
    <property type="evidence" value="ECO:0007669"/>
    <property type="project" value="UniProtKB-SubCell"/>
</dbReference>
<organism evidence="4">
    <name type="scientific">Schmidtea mediterranea</name>
    <name type="common">Freshwater planarian flatworm</name>
    <dbReference type="NCBI Taxonomy" id="79327"/>
    <lineage>
        <taxon>Eukaryota</taxon>
        <taxon>Metazoa</taxon>
        <taxon>Spiralia</taxon>
        <taxon>Lophotrochozoa</taxon>
        <taxon>Platyhelminthes</taxon>
        <taxon>Rhabditophora</taxon>
        <taxon>Seriata</taxon>
        <taxon>Tricladida</taxon>
        <taxon>Continenticola</taxon>
        <taxon>Geoplanoidea</taxon>
        <taxon>Dugesiidae</taxon>
        <taxon>Schmidtea</taxon>
    </lineage>
</organism>
<accession>A0A0H3YJ47</accession>
<comment type="subcellular location">
    <subcellularLocation>
        <location evidence="1">Membrane</location>
        <topology evidence="1">Multi-pass membrane protein</topology>
    </subcellularLocation>
</comment>
<feature type="transmembrane region" description="Helical" evidence="2">
    <location>
        <begin position="114"/>
        <end position="134"/>
    </location>
</feature>
<feature type="transmembrane region" description="Helical" evidence="2">
    <location>
        <begin position="326"/>
        <end position="349"/>
    </location>
</feature>
<dbReference type="InterPro" id="IPR020846">
    <property type="entry name" value="MFS_dom"/>
</dbReference>
<evidence type="ECO:0000313" key="4">
    <source>
        <dbReference type="EMBL" id="AKN21504.1"/>
    </source>
</evidence>
<feature type="transmembrane region" description="Helical" evidence="2">
    <location>
        <begin position="89"/>
        <end position="108"/>
    </location>
</feature>
<evidence type="ECO:0000256" key="2">
    <source>
        <dbReference type="SAM" id="Phobius"/>
    </source>
</evidence>
<keyword evidence="2" id="KW-1133">Transmembrane helix</keyword>
<dbReference type="InterPro" id="IPR011701">
    <property type="entry name" value="MFS"/>
</dbReference>
<dbReference type="SUPFAM" id="SSF103473">
    <property type="entry name" value="MFS general substrate transporter"/>
    <property type="match status" value="1"/>
</dbReference>
<feature type="transmembrane region" description="Helical" evidence="2">
    <location>
        <begin position="172"/>
        <end position="196"/>
    </location>
</feature>
<feature type="transmembrane region" description="Helical" evidence="2">
    <location>
        <begin position="393"/>
        <end position="414"/>
    </location>
</feature>
<evidence type="ECO:0000256" key="1">
    <source>
        <dbReference type="ARBA" id="ARBA00004141"/>
    </source>
</evidence>
<feature type="transmembrane region" description="Helical" evidence="2">
    <location>
        <begin position="420"/>
        <end position="442"/>
    </location>
</feature>
<dbReference type="AlphaFoldDB" id="A0A0H3YJ47"/>
<feature type="transmembrane region" description="Helical" evidence="2">
    <location>
        <begin position="20"/>
        <end position="47"/>
    </location>
</feature>
<sequence length="515" mass="56991">MISNNKENNDNERDCPDGGWGWAVLVAALIIRMILSGLVVSFGLFITPLVVEYKTSQSTISWIASLLSASALAAAPLATFMSIKLSDRAIVMIGSAISCVAFTAPFFYSPLWFMFMSSILTGVGIAIAMMNTTIILTKYFDQKLSIVNGIFTSGTGIASFVITPIFDKLITLYGFRLSMLIYGCMFFFCGLCAIVFKELPKKTKVVDNDNAKMENHVEKNTVVINIDGHKEPTKPTNIHNFLSATNIANNYNSDIEITDKRLFTSLQHIQNQEDNFERKIVGNLLTNMSVSTLLGMSIGNNLNEKKENEIKNNAGNEKQKPLWKNYVFILFVISNFLTNLGHDTIFMYAKQRAVDMKVTESKAAFLLIAVGIGSTIGRLLFGYLGSRKEIKTYVLYFVSLIMVGGFLIFSRFALSYPLMLVYTSGFGLFIGSYVTLTSVVLLDIVGLQNFTKGLGLTFFVQSIGLLICSPMSGAIYDATKTFHWSFINSGVLILSSGLMLLLGYTSKSFRESQKN</sequence>
<feature type="transmembrane region" description="Helical" evidence="2">
    <location>
        <begin position="482"/>
        <end position="504"/>
    </location>
</feature>
<feature type="transmembrane region" description="Helical" evidence="2">
    <location>
        <begin position="146"/>
        <end position="166"/>
    </location>
</feature>
<dbReference type="PANTHER" id="PTHR11360:SF284">
    <property type="entry name" value="EG:103B4.3 PROTEIN-RELATED"/>
    <property type="match status" value="1"/>
</dbReference>
<protein>
    <submittedName>
        <fullName evidence="4">Slc16a-9</fullName>
    </submittedName>
</protein>
<dbReference type="Gene3D" id="1.20.1250.20">
    <property type="entry name" value="MFS general substrate transporter like domains"/>
    <property type="match status" value="2"/>
</dbReference>
<dbReference type="GO" id="GO:0008028">
    <property type="term" value="F:monocarboxylic acid transmembrane transporter activity"/>
    <property type="evidence" value="ECO:0007669"/>
    <property type="project" value="TreeGrafter"/>
</dbReference>
<feature type="transmembrane region" description="Helical" evidence="2">
    <location>
        <begin position="361"/>
        <end position="381"/>
    </location>
</feature>
<proteinExistence type="evidence at transcript level"/>
<keyword evidence="2" id="KW-0812">Transmembrane</keyword>
<dbReference type="InterPro" id="IPR050327">
    <property type="entry name" value="Proton-linked_MCT"/>
</dbReference>
<feature type="transmembrane region" description="Helical" evidence="2">
    <location>
        <begin position="454"/>
        <end position="476"/>
    </location>
</feature>
<dbReference type="EMBL" id="KT163554">
    <property type="protein sequence ID" value="AKN21504.1"/>
    <property type="molecule type" value="mRNA"/>
</dbReference>
<keyword evidence="2" id="KW-0472">Membrane</keyword>
<feature type="transmembrane region" description="Helical" evidence="2">
    <location>
        <begin position="59"/>
        <end position="77"/>
    </location>
</feature>
<dbReference type="PANTHER" id="PTHR11360">
    <property type="entry name" value="MONOCARBOXYLATE TRANSPORTER"/>
    <property type="match status" value="1"/>
</dbReference>
<name>A0A0H3YJ47_SCHMD</name>
<feature type="domain" description="Major facilitator superfamily (MFS) profile" evidence="3">
    <location>
        <begin position="327"/>
        <end position="515"/>
    </location>
</feature>
<evidence type="ECO:0000259" key="3">
    <source>
        <dbReference type="PROSITE" id="PS50850"/>
    </source>
</evidence>